<evidence type="ECO:0000313" key="1">
    <source>
        <dbReference type="EMBL" id="GFD57885.1"/>
    </source>
</evidence>
<gene>
    <name evidence="1" type="ORF">Tci_929854</name>
</gene>
<name>A0A699XDB8_TANCI</name>
<protein>
    <submittedName>
        <fullName evidence="1">Uncharacterized protein</fullName>
    </submittedName>
</protein>
<proteinExistence type="predicted"/>
<dbReference type="AlphaFoldDB" id="A0A699XDB8"/>
<organism evidence="1">
    <name type="scientific">Tanacetum cinerariifolium</name>
    <name type="common">Dalmatian daisy</name>
    <name type="synonym">Chrysanthemum cinerariifolium</name>
    <dbReference type="NCBI Taxonomy" id="118510"/>
    <lineage>
        <taxon>Eukaryota</taxon>
        <taxon>Viridiplantae</taxon>
        <taxon>Streptophyta</taxon>
        <taxon>Embryophyta</taxon>
        <taxon>Tracheophyta</taxon>
        <taxon>Spermatophyta</taxon>
        <taxon>Magnoliopsida</taxon>
        <taxon>eudicotyledons</taxon>
        <taxon>Gunneridae</taxon>
        <taxon>Pentapetalae</taxon>
        <taxon>asterids</taxon>
        <taxon>campanulids</taxon>
        <taxon>Asterales</taxon>
        <taxon>Asteraceae</taxon>
        <taxon>Asteroideae</taxon>
        <taxon>Anthemideae</taxon>
        <taxon>Anthemidinae</taxon>
        <taxon>Tanacetum</taxon>
    </lineage>
</organism>
<dbReference type="EMBL" id="BKCJ011846151">
    <property type="protein sequence ID" value="GFD57885.1"/>
    <property type="molecule type" value="Genomic_DNA"/>
</dbReference>
<sequence length="41" mass="4522">MASSAVSGDYHAVFRRRLRRSCGSTMLTAVHGSEKHQKSLC</sequence>
<feature type="non-terminal residue" evidence="1">
    <location>
        <position position="41"/>
    </location>
</feature>
<comment type="caution">
    <text evidence="1">The sequence shown here is derived from an EMBL/GenBank/DDBJ whole genome shotgun (WGS) entry which is preliminary data.</text>
</comment>
<reference evidence="1" key="1">
    <citation type="journal article" date="2019" name="Sci. Rep.">
        <title>Draft genome of Tanacetum cinerariifolium, the natural source of mosquito coil.</title>
        <authorList>
            <person name="Yamashiro T."/>
            <person name="Shiraishi A."/>
            <person name="Satake H."/>
            <person name="Nakayama K."/>
        </authorList>
    </citation>
    <scope>NUCLEOTIDE SEQUENCE</scope>
</reference>
<accession>A0A699XDB8</accession>